<feature type="domain" description="Ion transport" evidence="14">
    <location>
        <begin position="506"/>
        <end position="738"/>
    </location>
</feature>
<feature type="repeat" description="ANK" evidence="12">
    <location>
        <begin position="337"/>
        <end position="371"/>
    </location>
</feature>
<dbReference type="PRINTS" id="PR01415">
    <property type="entry name" value="ANKYRIN"/>
</dbReference>
<keyword evidence="10" id="KW-0325">Glycoprotein</keyword>
<keyword evidence="8" id="KW-0406">Ion transport</keyword>
<keyword evidence="9 13" id="KW-0472">Membrane</keyword>
<dbReference type="SMART" id="SM00248">
    <property type="entry name" value="ANK"/>
    <property type="match status" value="9"/>
</dbReference>
<dbReference type="Gene3D" id="1.25.40.20">
    <property type="entry name" value="Ankyrin repeat-containing domain"/>
    <property type="match status" value="4"/>
</dbReference>
<dbReference type="PROSITE" id="PS50297">
    <property type="entry name" value="ANK_REP_REGION"/>
    <property type="match status" value="8"/>
</dbReference>
<protein>
    <recommendedName>
        <fullName evidence="14">Ion transport domain-containing protein</fullName>
    </recommendedName>
</protein>
<feature type="repeat" description="ANK" evidence="12">
    <location>
        <begin position="172"/>
        <end position="204"/>
    </location>
</feature>
<dbReference type="InterPro" id="IPR005821">
    <property type="entry name" value="Ion_trans_dom"/>
</dbReference>
<feature type="transmembrane region" description="Helical" evidence="13">
    <location>
        <begin position="567"/>
        <end position="589"/>
    </location>
</feature>
<evidence type="ECO:0000259" key="14">
    <source>
        <dbReference type="Pfam" id="PF00520"/>
    </source>
</evidence>
<dbReference type="GO" id="GO:0005216">
    <property type="term" value="F:monoatomic ion channel activity"/>
    <property type="evidence" value="ECO:0007669"/>
    <property type="project" value="InterPro"/>
</dbReference>
<evidence type="ECO:0000256" key="10">
    <source>
        <dbReference type="ARBA" id="ARBA00023180"/>
    </source>
</evidence>
<accession>A0A7R8UNF0</accession>
<organism evidence="15 16">
    <name type="scientific">Hermetia illucens</name>
    <name type="common">Black soldier fly</name>
    <dbReference type="NCBI Taxonomy" id="343691"/>
    <lineage>
        <taxon>Eukaryota</taxon>
        <taxon>Metazoa</taxon>
        <taxon>Ecdysozoa</taxon>
        <taxon>Arthropoda</taxon>
        <taxon>Hexapoda</taxon>
        <taxon>Insecta</taxon>
        <taxon>Pterygota</taxon>
        <taxon>Neoptera</taxon>
        <taxon>Endopterygota</taxon>
        <taxon>Diptera</taxon>
        <taxon>Brachycera</taxon>
        <taxon>Stratiomyomorpha</taxon>
        <taxon>Stratiomyidae</taxon>
        <taxon>Hermetiinae</taxon>
        <taxon>Hermetia</taxon>
    </lineage>
</organism>
<keyword evidence="3" id="KW-0716">Sensory transduction</keyword>
<sequence length="941" mass="107176">MPRVSVLYVQPRRERENNLPWIEHQIDEQSIECDDKHSEISSESSGEAILTNETQTILHRHSRDHSLWDEKEIDETLHLLPGAEEIIQMITWGNQLDISCPRLSCNVALLITSWYGCVEHVNALLSNSRADPNTTDPKGRSPLHFACSIGEHQIAKVLLDHGADPNRWDNENKSTPLHCAASAGSIECILLLLKRKAQINVGIETRSALHYAVDNNSLECAEILLKYGANPNTPQVYTETPLHTAAALGHKECVELLLKYGADVRSQFGKRKLTALHLAAEGDYVDCVKLLLEHGAQVDARNADNQTPLHLACLAQCTETVELLLINKANVNASYKDGRTALHAAIVKQSKCLECARMLVKAGIDVNKADDYGYSPLHMAALNEFGSCVILLIDHGADITARTNGGVPALSFIVRRTPEVIPKLISKLDHCIKVNDHEIGDVDCEIKLDFRLLVPTTERGETEMLKTFIEVGQKRLLNHPLCETFLFLKWRRIRKFFLLSLCYHAIYVLLFTFYVMSVYMQHCSKEKPCRVSELTPPFGYLVVSLNLILLGKEFFQMGQGFYGYAKYWENWLQWSIVCGVFLCVTPETLSPTRDSLNVPPWQYHIAAVVVFLVWLELMMLVGRFPIFGLYVQMFTKVAVNFGKFLMAYFCLLVAFALSFCVLFPTYPAFRNVGRSIMKMIPMMSGELEFEDIFFGDYPPTYPVTSQVLFLAFVLLVTIILTNLVVGLAVSDIQGLQESAGLDRLIRQTELVSRLESLFFSRLLRKAPPKLMSLCQRSALLRTSRYQLQFLTRPNDPRDRQLPEGIKMNIYKLVAERRDRNQSIRRKRDHFMSTFQRNINRDSHKDDIVTLRGQPSLNRKVRVLSDSPHNYFKYKENNANEYKVNYNDAVQDIIKIKLQLSTVSEKLDSLTDNLTKQLSAIAEEFERLKGRQPNRNIHEMSF</sequence>
<dbReference type="AlphaFoldDB" id="A0A7R8UNF0"/>
<feature type="repeat" description="ANK" evidence="12">
    <location>
        <begin position="304"/>
        <end position="336"/>
    </location>
</feature>
<name>A0A7R8UNF0_HERIL</name>
<dbReference type="OrthoDB" id="7464126at2759"/>
<dbReference type="InterPro" id="IPR052076">
    <property type="entry name" value="TRP_cation_channel"/>
</dbReference>
<gene>
    <name evidence="15" type="ORF">HERILL_LOCUS6945</name>
</gene>
<evidence type="ECO:0000256" key="9">
    <source>
        <dbReference type="ARBA" id="ARBA00023136"/>
    </source>
</evidence>
<feature type="repeat" description="ANK" evidence="12">
    <location>
        <begin position="204"/>
        <end position="236"/>
    </location>
</feature>
<feature type="repeat" description="ANK" evidence="12">
    <location>
        <begin position="372"/>
        <end position="404"/>
    </location>
</feature>
<dbReference type="PROSITE" id="PS50088">
    <property type="entry name" value="ANK_REPEAT"/>
    <property type="match status" value="8"/>
</dbReference>
<proteinExistence type="predicted"/>
<evidence type="ECO:0000256" key="8">
    <source>
        <dbReference type="ARBA" id="ARBA00023065"/>
    </source>
</evidence>
<feature type="repeat" description="ANK" evidence="12">
    <location>
        <begin position="138"/>
        <end position="170"/>
    </location>
</feature>
<evidence type="ECO:0000256" key="7">
    <source>
        <dbReference type="ARBA" id="ARBA00023043"/>
    </source>
</evidence>
<keyword evidence="4 13" id="KW-0812">Transmembrane</keyword>
<evidence type="ECO:0000256" key="4">
    <source>
        <dbReference type="ARBA" id="ARBA00022692"/>
    </source>
</evidence>
<feature type="transmembrane region" description="Helical" evidence="13">
    <location>
        <begin position="645"/>
        <end position="669"/>
    </location>
</feature>
<dbReference type="GO" id="GO:0034703">
    <property type="term" value="C:cation channel complex"/>
    <property type="evidence" value="ECO:0007669"/>
    <property type="project" value="UniProtKB-ARBA"/>
</dbReference>
<evidence type="ECO:0000256" key="5">
    <source>
        <dbReference type="ARBA" id="ARBA00022737"/>
    </source>
</evidence>
<evidence type="ECO:0000313" key="15">
    <source>
        <dbReference type="EMBL" id="CAD7084027.1"/>
    </source>
</evidence>
<dbReference type="InParanoid" id="A0A7R8UNF0"/>
<keyword evidence="11" id="KW-0407">Ion channel</keyword>
<keyword evidence="6 13" id="KW-1133">Transmembrane helix</keyword>
<evidence type="ECO:0000256" key="3">
    <source>
        <dbReference type="ARBA" id="ARBA00022606"/>
    </source>
</evidence>
<feature type="transmembrane region" description="Helical" evidence="13">
    <location>
        <begin position="707"/>
        <end position="729"/>
    </location>
</feature>
<keyword evidence="16" id="KW-1185">Reference proteome</keyword>
<feature type="repeat" description="ANK" evidence="12">
    <location>
        <begin position="271"/>
        <end position="303"/>
    </location>
</feature>
<dbReference type="Pfam" id="PF00520">
    <property type="entry name" value="Ion_trans"/>
    <property type="match status" value="1"/>
</dbReference>
<keyword evidence="2" id="KW-0813">Transport</keyword>
<evidence type="ECO:0000256" key="6">
    <source>
        <dbReference type="ARBA" id="ARBA00022989"/>
    </source>
</evidence>
<evidence type="ECO:0000256" key="2">
    <source>
        <dbReference type="ARBA" id="ARBA00022448"/>
    </source>
</evidence>
<comment type="subcellular location">
    <subcellularLocation>
        <location evidence="1">Membrane</location>
        <topology evidence="1">Multi-pass membrane protein</topology>
    </subcellularLocation>
</comment>
<evidence type="ECO:0000256" key="11">
    <source>
        <dbReference type="ARBA" id="ARBA00023303"/>
    </source>
</evidence>
<evidence type="ECO:0000256" key="12">
    <source>
        <dbReference type="PROSITE-ProRule" id="PRU00023"/>
    </source>
</evidence>
<keyword evidence="7 12" id="KW-0040">ANK repeat</keyword>
<evidence type="ECO:0000313" key="16">
    <source>
        <dbReference type="Proteomes" id="UP000594454"/>
    </source>
</evidence>
<dbReference type="Proteomes" id="UP000594454">
    <property type="component" value="Chromosome 3"/>
</dbReference>
<dbReference type="OMA" id="CNLALIC"/>
<dbReference type="PANTHER" id="PTHR47143">
    <property type="entry name" value="TRANSIENT RECEPTOR POTENTIAL CATION CHANNEL PROTEIN PAINLESS"/>
    <property type="match status" value="1"/>
</dbReference>
<evidence type="ECO:0000256" key="1">
    <source>
        <dbReference type="ARBA" id="ARBA00004141"/>
    </source>
</evidence>
<dbReference type="InterPro" id="IPR002110">
    <property type="entry name" value="Ankyrin_rpt"/>
</dbReference>
<dbReference type="Pfam" id="PF13637">
    <property type="entry name" value="Ank_4"/>
    <property type="match status" value="1"/>
</dbReference>
<reference evidence="15 16" key="1">
    <citation type="submission" date="2020-11" db="EMBL/GenBank/DDBJ databases">
        <authorList>
            <person name="Wallbank WR R."/>
            <person name="Pardo Diaz C."/>
            <person name="Kozak K."/>
            <person name="Martin S."/>
            <person name="Jiggins C."/>
            <person name="Moest M."/>
            <person name="Warren A I."/>
            <person name="Generalovic N T."/>
            <person name="Byers J.R.P. K."/>
            <person name="Montejo-Kovacevich G."/>
            <person name="Yen C E."/>
        </authorList>
    </citation>
    <scope>NUCLEOTIDE SEQUENCE [LARGE SCALE GENOMIC DNA]</scope>
</reference>
<dbReference type="SUPFAM" id="SSF48403">
    <property type="entry name" value="Ankyrin repeat"/>
    <property type="match status" value="1"/>
</dbReference>
<feature type="transmembrane region" description="Helical" evidence="13">
    <location>
        <begin position="601"/>
        <end position="624"/>
    </location>
</feature>
<evidence type="ECO:0000256" key="13">
    <source>
        <dbReference type="SAM" id="Phobius"/>
    </source>
</evidence>
<dbReference type="EMBL" id="LR899011">
    <property type="protein sequence ID" value="CAD7084027.1"/>
    <property type="molecule type" value="Genomic_DNA"/>
</dbReference>
<dbReference type="InterPro" id="IPR036770">
    <property type="entry name" value="Ankyrin_rpt-contain_sf"/>
</dbReference>
<dbReference type="PANTHER" id="PTHR47143:SF1">
    <property type="entry name" value="ION_TRANS DOMAIN-CONTAINING PROTEIN"/>
    <property type="match status" value="1"/>
</dbReference>
<dbReference type="Gene3D" id="1.10.287.70">
    <property type="match status" value="1"/>
</dbReference>
<keyword evidence="5" id="KW-0677">Repeat</keyword>
<feature type="repeat" description="ANK" evidence="12">
    <location>
        <begin position="237"/>
        <end position="269"/>
    </location>
</feature>
<feature type="transmembrane region" description="Helical" evidence="13">
    <location>
        <begin position="496"/>
        <end position="517"/>
    </location>
</feature>
<dbReference type="Pfam" id="PF12796">
    <property type="entry name" value="Ank_2"/>
    <property type="match status" value="3"/>
</dbReference>